<comment type="subunit">
    <text evidence="5">Binds ribosomal protein uS19.</text>
</comment>
<keyword evidence="3 5" id="KW-0698">rRNA processing</keyword>
<comment type="subcellular location">
    <subcellularLocation>
        <location evidence="5">Cytoplasm</location>
    </subcellularLocation>
</comment>
<dbReference type="InterPro" id="IPR011961">
    <property type="entry name" value="RimM"/>
</dbReference>
<dbReference type="InterPro" id="IPR036976">
    <property type="entry name" value="RimM_N_sf"/>
</dbReference>
<dbReference type="AlphaFoldDB" id="A0A9D1DCQ5"/>
<evidence type="ECO:0000256" key="1">
    <source>
        <dbReference type="ARBA" id="ARBA00022490"/>
    </source>
</evidence>
<protein>
    <recommendedName>
        <fullName evidence="5">Ribosome maturation factor RimM</fullName>
    </recommendedName>
</protein>
<evidence type="ECO:0000256" key="4">
    <source>
        <dbReference type="ARBA" id="ARBA00023186"/>
    </source>
</evidence>
<accession>A0A9D1DCQ5</accession>
<keyword evidence="4 5" id="KW-0143">Chaperone</keyword>
<dbReference type="Proteomes" id="UP000886749">
    <property type="component" value="Unassembled WGS sequence"/>
</dbReference>
<evidence type="ECO:0000313" key="9">
    <source>
        <dbReference type="Proteomes" id="UP000886749"/>
    </source>
</evidence>
<dbReference type="SUPFAM" id="SSF50346">
    <property type="entry name" value="PRC-barrel domain"/>
    <property type="match status" value="1"/>
</dbReference>
<dbReference type="Pfam" id="PF01782">
    <property type="entry name" value="RimM"/>
    <property type="match status" value="1"/>
</dbReference>
<name>A0A9D1DCQ5_9FIRM</name>
<feature type="domain" description="RimM N-terminal" evidence="6">
    <location>
        <begin position="10"/>
        <end position="88"/>
    </location>
</feature>
<keyword evidence="1 5" id="KW-0963">Cytoplasm</keyword>
<comment type="function">
    <text evidence="5">An accessory protein needed during the final step in the assembly of 30S ribosomal subunit, possibly for assembly of the head region. Essential for efficient processing of 16S rRNA. May be needed both before and after RbfA during the maturation of 16S rRNA. It has affinity for free ribosomal 30S subunits but not for 70S ribosomes.</text>
</comment>
<dbReference type="GO" id="GO:0042274">
    <property type="term" value="P:ribosomal small subunit biogenesis"/>
    <property type="evidence" value="ECO:0007669"/>
    <property type="project" value="UniProtKB-UniRule"/>
</dbReference>
<comment type="domain">
    <text evidence="5">The PRC barrel domain binds ribosomal protein uS19.</text>
</comment>
<feature type="domain" description="Ribosome maturation factor RimM PRC barrel" evidence="7">
    <location>
        <begin position="100"/>
        <end position="169"/>
    </location>
</feature>
<dbReference type="Pfam" id="PF24986">
    <property type="entry name" value="PRC_RimM"/>
    <property type="match status" value="1"/>
</dbReference>
<dbReference type="Gene3D" id="2.40.30.60">
    <property type="entry name" value="RimM"/>
    <property type="match status" value="1"/>
</dbReference>
<evidence type="ECO:0000256" key="3">
    <source>
        <dbReference type="ARBA" id="ARBA00022552"/>
    </source>
</evidence>
<dbReference type="GO" id="GO:0005737">
    <property type="term" value="C:cytoplasm"/>
    <property type="evidence" value="ECO:0007669"/>
    <property type="project" value="UniProtKB-SubCell"/>
</dbReference>
<proteinExistence type="inferred from homology"/>
<dbReference type="GO" id="GO:0005840">
    <property type="term" value="C:ribosome"/>
    <property type="evidence" value="ECO:0007669"/>
    <property type="project" value="InterPro"/>
</dbReference>
<reference evidence="8" key="1">
    <citation type="submission" date="2020-10" db="EMBL/GenBank/DDBJ databases">
        <authorList>
            <person name="Gilroy R."/>
        </authorList>
    </citation>
    <scope>NUCLEOTIDE SEQUENCE</scope>
    <source>
        <strain evidence="8">CHK184-25365</strain>
    </source>
</reference>
<dbReference type="Gene3D" id="2.30.30.240">
    <property type="entry name" value="PRC-barrel domain"/>
    <property type="match status" value="1"/>
</dbReference>
<dbReference type="GO" id="GO:0006364">
    <property type="term" value="P:rRNA processing"/>
    <property type="evidence" value="ECO:0007669"/>
    <property type="project" value="UniProtKB-UniRule"/>
</dbReference>
<organism evidence="8 9">
    <name type="scientific">Candidatus Egerieicola pullicola</name>
    <dbReference type="NCBI Taxonomy" id="2840775"/>
    <lineage>
        <taxon>Bacteria</taxon>
        <taxon>Bacillati</taxon>
        <taxon>Bacillota</taxon>
        <taxon>Clostridia</taxon>
        <taxon>Eubacteriales</taxon>
        <taxon>Oscillospiraceae</taxon>
        <taxon>Oscillospiraceae incertae sedis</taxon>
        <taxon>Candidatus Egerieicola</taxon>
    </lineage>
</organism>
<dbReference type="InterPro" id="IPR009000">
    <property type="entry name" value="Transl_B-barrel_sf"/>
</dbReference>
<dbReference type="EMBL" id="DVGY01000117">
    <property type="protein sequence ID" value="HIR41236.1"/>
    <property type="molecule type" value="Genomic_DNA"/>
</dbReference>
<evidence type="ECO:0000259" key="6">
    <source>
        <dbReference type="Pfam" id="PF01782"/>
    </source>
</evidence>
<dbReference type="InterPro" id="IPR002676">
    <property type="entry name" value="RimM_N"/>
</dbReference>
<evidence type="ECO:0000256" key="2">
    <source>
        <dbReference type="ARBA" id="ARBA00022517"/>
    </source>
</evidence>
<evidence type="ECO:0000313" key="8">
    <source>
        <dbReference type="EMBL" id="HIR41236.1"/>
    </source>
</evidence>
<keyword evidence="2 5" id="KW-0690">Ribosome biogenesis</keyword>
<dbReference type="GO" id="GO:0043022">
    <property type="term" value="F:ribosome binding"/>
    <property type="evidence" value="ECO:0007669"/>
    <property type="project" value="InterPro"/>
</dbReference>
<dbReference type="InterPro" id="IPR056792">
    <property type="entry name" value="PRC_RimM"/>
</dbReference>
<dbReference type="SUPFAM" id="SSF50447">
    <property type="entry name" value="Translation proteins"/>
    <property type="match status" value="1"/>
</dbReference>
<dbReference type="PANTHER" id="PTHR33692:SF1">
    <property type="entry name" value="RIBOSOME MATURATION FACTOR RIMM"/>
    <property type="match status" value="1"/>
</dbReference>
<comment type="similarity">
    <text evidence="5">Belongs to the RimM family.</text>
</comment>
<evidence type="ECO:0000256" key="5">
    <source>
        <dbReference type="HAMAP-Rule" id="MF_00014"/>
    </source>
</evidence>
<dbReference type="PANTHER" id="PTHR33692">
    <property type="entry name" value="RIBOSOME MATURATION FACTOR RIMM"/>
    <property type="match status" value="1"/>
</dbReference>
<reference evidence="8" key="2">
    <citation type="journal article" date="2021" name="PeerJ">
        <title>Extensive microbial diversity within the chicken gut microbiome revealed by metagenomics and culture.</title>
        <authorList>
            <person name="Gilroy R."/>
            <person name="Ravi A."/>
            <person name="Getino M."/>
            <person name="Pursley I."/>
            <person name="Horton D.L."/>
            <person name="Alikhan N.F."/>
            <person name="Baker D."/>
            <person name="Gharbi K."/>
            <person name="Hall N."/>
            <person name="Watson M."/>
            <person name="Adriaenssens E.M."/>
            <person name="Foster-Nyarko E."/>
            <person name="Jarju S."/>
            <person name="Secka A."/>
            <person name="Antonio M."/>
            <person name="Oren A."/>
            <person name="Chaudhuri R.R."/>
            <person name="La Ragione R."/>
            <person name="Hildebrand F."/>
            <person name="Pallen M.J."/>
        </authorList>
    </citation>
    <scope>NUCLEOTIDE SEQUENCE</scope>
    <source>
        <strain evidence="8">CHK184-25365</strain>
    </source>
</reference>
<evidence type="ECO:0000259" key="7">
    <source>
        <dbReference type="Pfam" id="PF24986"/>
    </source>
</evidence>
<dbReference type="NCBIfam" id="TIGR02273">
    <property type="entry name" value="16S_RimM"/>
    <property type="match status" value="1"/>
</dbReference>
<gene>
    <name evidence="5 8" type="primary">rimM</name>
    <name evidence="8" type="ORF">IAB36_05365</name>
</gene>
<sequence>MMIKPYLEAAKVVSTHGVLGEVRAQSYCDDPEILCHLSMLYLDPQGKHPVGLQRGRVHKNVVILKLDGVNSLEDAQKLRGKMLYLDRRDLELEPGQYFIQDLLGCTVVDAQDPQKVYGVLVDVTNTGASDIYHIKAPDGRLLLAPAIPQVVKQVDLEQERIFITPLEGLFD</sequence>
<comment type="caution">
    <text evidence="8">The sequence shown here is derived from an EMBL/GenBank/DDBJ whole genome shotgun (WGS) entry which is preliminary data.</text>
</comment>
<dbReference type="InterPro" id="IPR011033">
    <property type="entry name" value="PRC_barrel-like_sf"/>
</dbReference>
<dbReference type="HAMAP" id="MF_00014">
    <property type="entry name" value="Ribosome_mat_RimM"/>
    <property type="match status" value="1"/>
</dbReference>